<dbReference type="InterPro" id="IPR036390">
    <property type="entry name" value="WH_DNA-bd_sf"/>
</dbReference>
<accession>L8P1I2</accession>
<dbReference type="GO" id="GO:0003700">
    <property type="term" value="F:DNA-binding transcription factor activity"/>
    <property type="evidence" value="ECO:0007669"/>
    <property type="project" value="InterPro"/>
</dbReference>
<dbReference type="InterPro" id="IPR001845">
    <property type="entry name" value="HTH_ArsR_DNA-bd_dom"/>
</dbReference>
<feature type="region of interest" description="Disordered" evidence="4">
    <location>
        <begin position="334"/>
        <end position="365"/>
    </location>
</feature>
<evidence type="ECO:0000256" key="2">
    <source>
        <dbReference type="ARBA" id="ARBA00023125"/>
    </source>
</evidence>
<evidence type="ECO:0000259" key="5">
    <source>
        <dbReference type="SMART" id="SM00418"/>
    </source>
</evidence>
<keyword evidence="2" id="KW-0238">DNA-binding</keyword>
<gene>
    <name evidence="6" type="ORF">STVIR_8729</name>
</gene>
<dbReference type="AlphaFoldDB" id="L8P1I2"/>
<dbReference type="InterPro" id="IPR036388">
    <property type="entry name" value="WH-like_DNA-bd_sf"/>
</dbReference>
<dbReference type="RefSeq" id="WP_004004191.1">
    <property type="nucleotide sequence ID" value="NZ_AMLP01000285.1"/>
</dbReference>
<dbReference type="CDD" id="cd00090">
    <property type="entry name" value="HTH_ARSR"/>
    <property type="match status" value="1"/>
</dbReference>
<dbReference type="SMART" id="SM00418">
    <property type="entry name" value="HTH_ARSR"/>
    <property type="match status" value="1"/>
</dbReference>
<evidence type="ECO:0000313" key="6">
    <source>
        <dbReference type="EMBL" id="ELS50355.1"/>
    </source>
</evidence>
<evidence type="ECO:0000256" key="4">
    <source>
        <dbReference type="SAM" id="MobiDB-lite"/>
    </source>
</evidence>
<dbReference type="EMBL" id="AMLP01000285">
    <property type="protein sequence ID" value="ELS50355.1"/>
    <property type="molecule type" value="Genomic_DNA"/>
</dbReference>
<dbReference type="PANTHER" id="PTHR43132">
    <property type="entry name" value="ARSENICAL RESISTANCE OPERON REPRESSOR ARSR-RELATED"/>
    <property type="match status" value="1"/>
</dbReference>
<dbReference type="SUPFAM" id="SSF46785">
    <property type="entry name" value="Winged helix' DNA-binding domain"/>
    <property type="match status" value="1"/>
</dbReference>
<dbReference type="PATRIC" id="fig|1160705.3.peg.8626"/>
<feature type="domain" description="HTH arsR-type" evidence="5">
    <location>
        <begin position="255"/>
        <end position="331"/>
    </location>
</feature>
<evidence type="ECO:0000256" key="1">
    <source>
        <dbReference type="ARBA" id="ARBA00023015"/>
    </source>
</evidence>
<sequence length="365" mass="39796">MLRIHFTDADLARVQLAREPDPIWETLLALHQLTAPPSKLPVYAPWRSAARARLAEERLTGAVRMLSTLAPASASYWPDFLTPDASADGLESALDALRATPVRRVHKEIGRLARTHPLPRWAHELARGERHPMEEVTTAFRLVHRTIVRPGWSGTAMTTEADRSLRTRVLLDRGVDGLLNSLRPLMDWRPPVLHVRYPEDRDLHLGGRGIRLIPSHFCWGTPIGLADPALPQVLAYPVDHPPSWAPAVSRDRLPEALASLLGRTRARMLTALSTTATTGEASQRLGISPSSASEHIGVLREANLAHSRRIGTHVLHSLTPLGAALLRGELPARTAADGAGTRPPAPPAPTGGTRPTMPTASPPHR</sequence>
<dbReference type="Pfam" id="PF12840">
    <property type="entry name" value="HTH_20"/>
    <property type="match status" value="1"/>
</dbReference>
<organism evidence="6 7">
    <name type="scientific">Streptomyces viridochromogenes Tue57</name>
    <dbReference type="NCBI Taxonomy" id="1160705"/>
    <lineage>
        <taxon>Bacteria</taxon>
        <taxon>Bacillati</taxon>
        <taxon>Actinomycetota</taxon>
        <taxon>Actinomycetes</taxon>
        <taxon>Kitasatosporales</taxon>
        <taxon>Streptomycetaceae</taxon>
        <taxon>Streptomyces</taxon>
    </lineage>
</organism>
<name>L8P1I2_STRVR</name>
<dbReference type="Gene3D" id="1.10.10.10">
    <property type="entry name" value="Winged helix-like DNA-binding domain superfamily/Winged helix DNA-binding domain"/>
    <property type="match status" value="1"/>
</dbReference>
<dbReference type="GO" id="GO:0003677">
    <property type="term" value="F:DNA binding"/>
    <property type="evidence" value="ECO:0007669"/>
    <property type="project" value="UniProtKB-KW"/>
</dbReference>
<evidence type="ECO:0000313" key="7">
    <source>
        <dbReference type="Proteomes" id="UP000011205"/>
    </source>
</evidence>
<protein>
    <submittedName>
        <fullName evidence="6">Putative ArsR family transcriptional regulator</fullName>
    </submittedName>
</protein>
<dbReference type="InterPro" id="IPR011991">
    <property type="entry name" value="ArsR-like_HTH"/>
</dbReference>
<keyword evidence="3" id="KW-0804">Transcription</keyword>
<dbReference type="PANTHER" id="PTHR43132:SF8">
    <property type="entry name" value="HTH-TYPE TRANSCRIPTIONAL REGULATOR KMTR"/>
    <property type="match status" value="1"/>
</dbReference>
<keyword evidence="1" id="KW-0805">Transcription regulation</keyword>
<comment type="caution">
    <text evidence="6">The sequence shown here is derived from an EMBL/GenBank/DDBJ whole genome shotgun (WGS) entry which is preliminary data.</text>
</comment>
<feature type="compositionally biased region" description="Low complexity" evidence="4">
    <location>
        <begin position="350"/>
        <end position="359"/>
    </location>
</feature>
<dbReference type="InterPro" id="IPR051011">
    <property type="entry name" value="Metal_resp_trans_reg"/>
</dbReference>
<reference evidence="6 7" key="1">
    <citation type="journal article" date="2013" name="Genome Announc.">
        <title>Draft Genome Sequence of Streptomyces viridochromogenes Strain Tu57, Producer of Avilamycin.</title>
        <authorList>
            <person name="Gruning B.A."/>
            <person name="Erxleben A."/>
            <person name="Hahnlein A."/>
            <person name="Gunther S."/>
        </authorList>
    </citation>
    <scope>NUCLEOTIDE SEQUENCE [LARGE SCALE GENOMIC DNA]</scope>
    <source>
        <strain evidence="6 7">Tue57</strain>
    </source>
</reference>
<evidence type="ECO:0000256" key="3">
    <source>
        <dbReference type="ARBA" id="ARBA00023163"/>
    </source>
</evidence>
<proteinExistence type="predicted"/>
<dbReference type="Proteomes" id="UP000011205">
    <property type="component" value="Unassembled WGS sequence"/>
</dbReference>